<dbReference type="PROSITE" id="PS50878">
    <property type="entry name" value="RT_POL"/>
    <property type="match status" value="1"/>
</dbReference>
<evidence type="ECO:0000259" key="2">
    <source>
        <dbReference type="PROSITE" id="PS50878"/>
    </source>
</evidence>
<dbReference type="GO" id="GO:0003824">
    <property type="term" value="F:catalytic activity"/>
    <property type="evidence" value="ECO:0007669"/>
    <property type="project" value="InterPro"/>
</dbReference>
<dbReference type="EMBL" id="CAJNIZ010014203">
    <property type="protein sequence ID" value="CAE7359143.1"/>
    <property type="molecule type" value="Genomic_DNA"/>
</dbReference>
<dbReference type="Proteomes" id="UP000649617">
    <property type="component" value="Unassembled WGS sequence"/>
</dbReference>
<comment type="caution">
    <text evidence="3">The sequence shown here is derived from an EMBL/GenBank/DDBJ whole genome shotgun (WGS) entry which is preliminary data.</text>
</comment>
<feature type="region of interest" description="Disordered" evidence="1">
    <location>
        <begin position="770"/>
        <end position="790"/>
    </location>
</feature>
<dbReference type="InterPro" id="IPR036691">
    <property type="entry name" value="Endo/exonu/phosph_ase_sf"/>
</dbReference>
<proteinExistence type="predicted"/>
<evidence type="ECO:0000313" key="3">
    <source>
        <dbReference type="EMBL" id="CAE7359143.1"/>
    </source>
</evidence>
<dbReference type="SUPFAM" id="SSF56219">
    <property type="entry name" value="DNase I-like"/>
    <property type="match status" value="1"/>
</dbReference>
<dbReference type="Pfam" id="PF03372">
    <property type="entry name" value="Exo_endo_phos"/>
    <property type="match status" value="1"/>
</dbReference>
<feature type="compositionally biased region" description="Basic residues" evidence="1">
    <location>
        <begin position="828"/>
        <end position="840"/>
    </location>
</feature>
<feature type="region of interest" description="Disordered" evidence="1">
    <location>
        <begin position="228"/>
        <end position="266"/>
    </location>
</feature>
<feature type="compositionally biased region" description="Basic and acidic residues" evidence="1">
    <location>
        <begin position="841"/>
        <end position="851"/>
    </location>
</feature>
<gene>
    <name evidence="3" type="ORF">SPIL2461_LOCUS8573</name>
</gene>
<evidence type="ECO:0000256" key="1">
    <source>
        <dbReference type="SAM" id="MobiDB-lite"/>
    </source>
</evidence>
<sequence length="2297" mass="254727">MLAGDTLLFKYFVHFVPDFYFDVWAQMWDPGPGSSRDFLAGDGGEFLCWPLVVAFASTTCFLVLHRLGVALWVVLTPNVSLDLVMRRPAAPLCLADRAPDSLLSDSVGAVAGGFQCPSRRRLLRWLWRRLRSEAVAFEAAWVGSRNFRQEAADLDNATSRQLKAVEDLVGRARRQPDFDFLDGLQKFIDKERANAGDSQAGGSSWSSGWDAQWDASSWQDWSGWDEEDWPGLTYQRPPNWPRLPAPAQPPQQQRAQRQVHAKPPSWQSVTWKPRLADWKSDKASDVNLVQGQLELSLALDNTPAVPLLVLAQGVDDFKECVGIAEGERNAMITILLPADHHWPEDDINHRPATNRIPGNFQRSLQVRSCYIKTFSSGSPVLVTKQQVATASIAAYKAKAGTRHRDGWVLRLVCPWKFHGSAQDWKKELGDTFKFELLDGDKASAQLRGLMRVTKEEAAASLLKASGQADDLGRCWFVEPVHGDIQATHQGVLWHDWQAEETWPEYLQRAVRLSDQGVVLGRVQLGSRVPKDDKRLADKVSTWRACRCPRHWTGEMVCDLFASLGFRNADVFQKCNRGPEVDWVIRAIAPNANDLFQPSVSDGDGAQTEIAIVRAGKAREKRVAATLPAVDPDGDAAMQSAPGAEEQESKRPKKEEYAALWDGVKAGVANKEAAPDWKGGFDDYLNDIWLAPMVTVFSHGGKEKELCLFYDPKVPHYEYLAGSVQDELSAFASAPAAELRHLCAPGAASGSIGLAALASAVGSNPEQDLDGCLPESDVVSDDKPAPSRRWPKSKYAVEGGFRFECELCPLVSEHATRHRAAVAATLHYKQRRPEKPRRKCTPRAERPPLVKADDHPGKLRWSCPYCAKGWLLKDVDGYPNKLLIKWRGEHRHEHHPRVSDANWRKALSRQRQTPQFRKAMRVGMLNKFTAIPHRIHDMKKAGFDMFTWPRLAPHKASNSKGAKRLQMLRAWECAKCSAVFREKRWAKEHRCGGPRNITVAAAKQRITQLRAARRRSLAFATELRCATFNVPAVVGKLPLLFQMLDLYGVQIVALQEASINLPTRQRFRNVCRQHGFNVVFGGLDEAGVTKVALLSSLPITEFVCDSPCPDRIACGVVELRFGAGSEIAYSKLLVSSVYAHACDDVAREIFLKECLQSFSLLNTRWLALGDFNMEVEDPALAPILASGAVHCLDQYFPELPEATRRDGHRRIDFGLAHPALVAVQRVQSVDVDFGISDHDLVAYGFEVGDFGVGSYKPHRPSFLDSSGRSELHVGERERRPFPDCDHALQLAVRCLLDQGEVDEAWTLLSDFAEDQLCSDFGRGVCRRSSHWRPTTLSKCSKSAVAPESVHLIRLRRFHRRLLHLGRHPHEAQLRARTQRDAAHFRATLSAASVHHCGLPSCPDQLAELAAVVASIIKNEEDVVRDHRIKAWKARMRLAPDKQRTWVKTHAQAHVKETRSAGPSPTLGGVMASAIHPARVVLEQQHEWSSYWRQRPGLGVGRDFHSLLADVPVPAVEVTVTVADFQLAMRAMTSKAAGPDDWDAGHLLQMGPGWWACAVEIWNHCLLSGDIPMRWMESRVILIPKPAGGHRPLAVASVLWRAGTRATLKHLKAWIDSWATCHLFGGLPSRGAEDALHWIYHGLTRAREDGIALRQDIHRYFDSIDFEQGFAVLEHLRAPACVTRLLRTFYSRGSRIFAAGPFQGDDWQGGFRRGVLQGCPLSPLVGAAVMLPWLHQVRLPGIECAVYMDDRVLWASDPASSASLRLALERTETFDRVFGFRCRPSKCGISAVSRGAVANFGLDCLEYPFDTKFAVLGVVFDFCDLSFVQTLVVPVFTWAAGVTTLPEGDVCRIRNAILGSFGTQLPPDVPWGPFFEILGWQVEPTFAIAAAAIRAATRCQAATKAWLDSAPLHFAASTWPTKLPAAVKTVQALGWHVSADAKCILRPGDDGSLRKYHLGHDCFGCIFGWLVEARRVASYFAAARVRKTLHRAPDPEFPLAQGLQLPLPEGGVPCYGGHRQCALEAAEDRELFLASLAVGCNWWHFHRGSKAPRGDPQRLCACGGFTPSRPHLVWVCPRTAEAREGVQLPANRGEERLLAKAIPPQPPPPGGVPDGLQLQLAECIERRLREDACLFLATDGSAIDEVAAFAVVVPGSLAFVSGLDTEAQTAYRAEVDAATFTLAAIETLKGGGKSPNLARRAHDALCRLRALAEVEIFWIPAHDKIKDGWAPHRLASESWLRGLNAAADKAARKEASRLLRGSQIQRWRRLRDDAVKWEVAAIKAAAAAAKVARAWWWAA</sequence>
<dbReference type="Gene3D" id="3.60.10.10">
    <property type="entry name" value="Endonuclease/exonuclease/phosphatase"/>
    <property type="match status" value="1"/>
</dbReference>
<evidence type="ECO:0000313" key="4">
    <source>
        <dbReference type="Proteomes" id="UP000649617"/>
    </source>
</evidence>
<dbReference type="InterPro" id="IPR005135">
    <property type="entry name" value="Endo/exonuclease/phosphatase"/>
</dbReference>
<protein>
    <recommendedName>
        <fullName evidence="2">Reverse transcriptase domain-containing protein</fullName>
    </recommendedName>
</protein>
<feature type="compositionally biased region" description="Pro residues" evidence="1">
    <location>
        <begin position="238"/>
        <end position="249"/>
    </location>
</feature>
<dbReference type="InterPro" id="IPR000477">
    <property type="entry name" value="RT_dom"/>
</dbReference>
<feature type="domain" description="Reverse transcriptase" evidence="2">
    <location>
        <begin position="1562"/>
        <end position="1818"/>
    </location>
</feature>
<name>A0A812PUJ7_SYMPI</name>
<reference evidence="3" key="1">
    <citation type="submission" date="2021-02" db="EMBL/GenBank/DDBJ databases">
        <authorList>
            <person name="Dougan E. K."/>
            <person name="Rhodes N."/>
            <person name="Thang M."/>
            <person name="Chan C."/>
        </authorList>
    </citation>
    <scope>NUCLEOTIDE SEQUENCE</scope>
</reference>
<keyword evidence="4" id="KW-1185">Reference proteome</keyword>
<dbReference type="OrthoDB" id="410104at2759"/>
<dbReference type="Pfam" id="PF00078">
    <property type="entry name" value="RVT_1"/>
    <property type="match status" value="1"/>
</dbReference>
<organism evidence="3 4">
    <name type="scientific">Symbiodinium pilosum</name>
    <name type="common">Dinoflagellate</name>
    <dbReference type="NCBI Taxonomy" id="2952"/>
    <lineage>
        <taxon>Eukaryota</taxon>
        <taxon>Sar</taxon>
        <taxon>Alveolata</taxon>
        <taxon>Dinophyceae</taxon>
        <taxon>Suessiales</taxon>
        <taxon>Symbiodiniaceae</taxon>
        <taxon>Symbiodinium</taxon>
    </lineage>
</organism>
<feature type="region of interest" description="Disordered" evidence="1">
    <location>
        <begin position="828"/>
        <end position="851"/>
    </location>
</feature>
<feature type="region of interest" description="Disordered" evidence="1">
    <location>
        <begin position="628"/>
        <end position="653"/>
    </location>
</feature>
<accession>A0A812PUJ7</accession>